<evidence type="ECO:0000259" key="10">
    <source>
        <dbReference type="PROSITE" id="PS50003"/>
    </source>
</evidence>
<evidence type="ECO:0000256" key="5">
    <source>
        <dbReference type="ARBA" id="ARBA00022908"/>
    </source>
</evidence>
<keyword evidence="6 9" id="KW-0238">DNA-binding</keyword>
<accession>A0A212QPY0</accession>
<feature type="domain" description="Tyr recombinase" evidence="11">
    <location>
        <begin position="120"/>
        <end position="306"/>
    </location>
</feature>
<keyword evidence="7 9" id="KW-0233">DNA recombination</keyword>
<organism evidence="13 14">
    <name type="scientific">Arboricoccus pini</name>
    <dbReference type="NCBI Taxonomy" id="1963835"/>
    <lineage>
        <taxon>Bacteria</taxon>
        <taxon>Pseudomonadati</taxon>
        <taxon>Pseudomonadota</taxon>
        <taxon>Alphaproteobacteria</taxon>
        <taxon>Geminicoccales</taxon>
        <taxon>Geminicoccaceae</taxon>
        <taxon>Arboricoccus</taxon>
    </lineage>
</organism>
<dbReference type="AlphaFoldDB" id="A0A212QPY0"/>
<comment type="similarity">
    <text evidence="9">Belongs to the 'phage' integrase family. XerC subfamily.</text>
</comment>
<sequence>MLLLHAADDLAQLAKAWLDSLRHERRLSPRTLAAYQSDLADFVGFMQEHLAEEVSVASLMALRPADFRAWLAKRHNEGLAKSSTARSMAGVRGFFAWMDKRHGLHNPSLKAIRTASFRRPLPRPLAASQAIAVTEMAGDLGATGWIADRDRAVLVLLYGAGLRIGEAIGLDRRAVGVDPTALVELRVVGKGQKERIVPILPVIAAAIAQYLASCPFVLPADGPLFVGARGGRLQPSLVQAQMRRLRQHLDLPETATPHALRHSFATHLLSAGTDLRAIQELLGHKSLSTTQIYTAVDGSRLQAVFAKAHPRA</sequence>
<proteinExistence type="inferred from homology"/>
<protein>
    <recommendedName>
        <fullName evidence="9">Tyrosine recombinase XerC</fullName>
    </recommendedName>
</protein>
<dbReference type="GO" id="GO:0007059">
    <property type="term" value="P:chromosome segregation"/>
    <property type="evidence" value="ECO:0007669"/>
    <property type="project" value="UniProtKB-UniRule"/>
</dbReference>
<keyword evidence="4 9" id="KW-0159">Chromosome partition</keyword>
<evidence type="ECO:0000256" key="7">
    <source>
        <dbReference type="ARBA" id="ARBA00023172"/>
    </source>
</evidence>
<evidence type="ECO:0000256" key="8">
    <source>
        <dbReference type="ARBA" id="ARBA00023306"/>
    </source>
</evidence>
<dbReference type="GO" id="GO:0051301">
    <property type="term" value="P:cell division"/>
    <property type="evidence" value="ECO:0007669"/>
    <property type="project" value="UniProtKB-KW"/>
</dbReference>
<feature type="active site" evidence="9">
    <location>
        <position position="284"/>
    </location>
</feature>
<feature type="active site" evidence="9">
    <location>
        <position position="163"/>
    </location>
</feature>
<evidence type="ECO:0000313" key="14">
    <source>
        <dbReference type="Proteomes" id="UP000197065"/>
    </source>
</evidence>
<dbReference type="InterPro" id="IPR001849">
    <property type="entry name" value="PH_domain"/>
</dbReference>
<dbReference type="GO" id="GO:0006313">
    <property type="term" value="P:DNA transposition"/>
    <property type="evidence" value="ECO:0007669"/>
    <property type="project" value="UniProtKB-UniRule"/>
</dbReference>
<dbReference type="PANTHER" id="PTHR30349">
    <property type="entry name" value="PHAGE INTEGRASE-RELATED"/>
    <property type="match status" value="1"/>
</dbReference>
<comment type="function">
    <text evidence="9">Site-specific tyrosine recombinase, which acts by catalyzing the cutting and rejoining of the recombining DNA molecules. The XerC-XerD complex is essential to convert dimers of the bacterial chromosome into monomers to permit their segregation at cell division. It also contributes to the segregational stability of plasmids.</text>
</comment>
<dbReference type="Proteomes" id="UP000197065">
    <property type="component" value="Unassembled WGS sequence"/>
</dbReference>
<feature type="active site" evidence="9">
    <location>
        <position position="190"/>
    </location>
</feature>
<dbReference type="Gene3D" id="1.10.443.10">
    <property type="entry name" value="Intergrase catalytic core"/>
    <property type="match status" value="1"/>
</dbReference>
<evidence type="ECO:0000256" key="2">
    <source>
        <dbReference type="ARBA" id="ARBA00022490"/>
    </source>
</evidence>
<dbReference type="RefSeq" id="WP_243389716.1">
    <property type="nucleotide sequence ID" value="NZ_FYEH01000002.1"/>
</dbReference>
<dbReference type="PROSITE" id="PS51900">
    <property type="entry name" value="CB"/>
    <property type="match status" value="1"/>
</dbReference>
<feature type="active site" evidence="9">
    <location>
        <position position="261"/>
    </location>
</feature>
<dbReference type="GO" id="GO:0005737">
    <property type="term" value="C:cytoplasm"/>
    <property type="evidence" value="ECO:0007669"/>
    <property type="project" value="UniProtKB-SubCell"/>
</dbReference>
<evidence type="ECO:0000313" key="13">
    <source>
        <dbReference type="EMBL" id="SNB61429.1"/>
    </source>
</evidence>
<dbReference type="GO" id="GO:0003677">
    <property type="term" value="F:DNA binding"/>
    <property type="evidence" value="ECO:0007669"/>
    <property type="project" value="UniProtKB-UniRule"/>
</dbReference>
<name>A0A212QPY0_9PROT</name>
<keyword evidence="8 9" id="KW-0131">Cell cycle</keyword>
<dbReference type="GO" id="GO:0009037">
    <property type="term" value="F:tyrosine-based site-specific recombinase activity"/>
    <property type="evidence" value="ECO:0007669"/>
    <property type="project" value="UniProtKB-UniRule"/>
</dbReference>
<feature type="domain" description="Core-binding (CB)" evidence="12">
    <location>
        <begin position="8"/>
        <end position="99"/>
    </location>
</feature>
<evidence type="ECO:0000256" key="3">
    <source>
        <dbReference type="ARBA" id="ARBA00022618"/>
    </source>
</evidence>
<dbReference type="Pfam" id="PF00589">
    <property type="entry name" value="Phage_integrase"/>
    <property type="match status" value="1"/>
</dbReference>
<dbReference type="InterPro" id="IPR050090">
    <property type="entry name" value="Tyrosine_recombinase_XerCD"/>
</dbReference>
<gene>
    <name evidence="9" type="primary">xerC</name>
    <name evidence="13" type="ORF">SAMN07250955_102235</name>
</gene>
<feature type="domain" description="PH" evidence="10">
    <location>
        <begin position="1"/>
        <end position="26"/>
    </location>
</feature>
<dbReference type="InterPro" id="IPR044068">
    <property type="entry name" value="CB"/>
</dbReference>
<dbReference type="PANTHER" id="PTHR30349:SF90">
    <property type="entry name" value="TYROSINE RECOMBINASE XERD"/>
    <property type="match status" value="1"/>
</dbReference>
<dbReference type="Gene3D" id="1.10.150.130">
    <property type="match status" value="1"/>
</dbReference>
<dbReference type="InterPro" id="IPR010998">
    <property type="entry name" value="Integrase_recombinase_N"/>
</dbReference>
<dbReference type="InterPro" id="IPR002104">
    <property type="entry name" value="Integrase_catalytic"/>
</dbReference>
<dbReference type="SUPFAM" id="SSF47823">
    <property type="entry name" value="lambda integrase-like, N-terminal domain"/>
    <property type="match status" value="1"/>
</dbReference>
<evidence type="ECO:0000256" key="6">
    <source>
        <dbReference type="ARBA" id="ARBA00023125"/>
    </source>
</evidence>
<evidence type="ECO:0000259" key="12">
    <source>
        <dbReference type="PROSITE" id="PS51900"/>
    </source>
</evidence>
<evidence type="ECO:0000256" key="1">
    <source>
        <dbReference type="ARBA" id="ARBA00004496"/>
    </source>
</evidence>
<dbReference type="InterPro" id="IPR013762">
    <property type="entry name" value="Integrase-like_cat_sf"/>
</dbReference>
<keyword evidence="3 9" id="KW-0132">Cell division</keyword>
<evidence type="ECO:0000256" key="4">
    <source>
        <dbReference type="ARBA" id="ARBA00022829"/>
    </source>
</evidence>
<evidence type="ECO:0000259" key="11">
    <source>
        <dbReference type="PROSITE" id="PS51898"/>
    </source>
</evidence>
<dbReference type="HAMAP" id="MF_01808">
    <property type="entry name" value="Recomb_XerC_XerD"/>
    <property type="match status" value="1"/>
</dbReference>
<dbReference type="InterPro" id="IPR004107">
    <property type="entry name" value="Integrase_SAM-like_N"/>
</dbReference>
<dbReference type="PROSITE" id="PS51898">
    <property type="entry name" value="TYR_RECOMBINASE"/>
    <property type="match status" value="1"/>
</dbReference>
<dbReference type="EMBL" id="FYEH01000002">
    <property type="protein sequence ID" value="SNB61429.1"/>
    <property type="molecule type" value="Genomic_DNA"/>
</dbReference>
<feature type="active site" evidence="9">
    <location>
        <position position="258"/>
    </location>
</feature>
<keyword evidence="5 9" id="KW-0229">DNA integration</keyword>
<dbReference type="InterPro" id="IPR011010">
    <property type="entry name" value="DNA_brk_join_enz"/>
</dbReference>
<evidence type="ECO:0000256" key="9">
    <source>
        <dbReference type="HAMAP-Rule" id="MF_01808"/>
    </source>
</evidence>
<dbReference type="PROSITE" id="PS50003">
    <property type="entry name" value="PH_DOMAIN"/>
    <property type="match status" value="1"/>
</dbReference>
<feature type="active site" description="O-(3'-phospho-DNA)-tyrosine intermediate" evidence="9">
    <location>
        <position position="293"/>
    </location>
</feature>
<dbReference type="Pfam" id="PF02899">
    <property type="entry name" value="Phage_int_SAM_1"/>
    <property type="match status" value="1"/>
</dbReference>
<dbReference type="SUPFAM" id="SSF56349">
    <property type="entry name" value="DNA breaking-rejoining enzymes"/>
    <property type="match status" value="1"/>
</dbReference>
<comment type="subcellular location">
    <subcellularLocation>
        <location evidence="1 9">Cytoplasm</location>
    </subcellularLocation>
</comment>
<keyword evidence="2 9" id="KW-0963">Cytoplasm</keyword>
<reference evidence="13 14" key="1">
    <citation type="submission" date="2017-06" db="EMBL/GenBank/DDBJ databases">
        <authorList>
            <person name="Kim H.J."/>
            <person name="Triplett B.A."/>
        </authorList>
    </citation>
    <scope>NUCLEOTIDE SEQUENCE [LARGE SCALE GENOMIC DNA]</scope>
    <source>
        <strain evidence="13 14">B29T1</strain>
    </source>
</reference>
<dbReference type="InterPro" id="IPR023009">
    <property type="entry name" value="Tyrosine_recombinase_XerC/XerD"/>
</dbReference>
<keyword evidence="14" id="KW-1185">Reference proteome</keyword>
<comment type="subunit">
    <text evidence="9">Forms a cyclic heterotetrameric complex composed of two molecules of XerC and two molecules of XerD.</text>
</comment>